<feature type="domain" description="Thioredoxin" evidence="1">
    <location>
        <begin position="34"/>
        <end position="138"/>
    </location>
</feature>
<feature type="non-terminal residue" evidence="2">
    <location>
        <position position="138"/>
    </location>
</feature>
<dbReference type="PROSITE" id="PS51352">
    <property type="entry name" value="THIOREDOXIN_2"/>
    <property type="match status" value="1"/>
</dbReference>
<name>X0V7Z9_9ZZZZ</name>
<dbReference type="Pfam" id="PF00578">
    <property type="entry name" value="AhpC-TSA"/>
    <property type="match status" value="1"/>
</dbReference>
<sequence length="138" mass="15529">MRKKWILLTTITLLLLVTVLIAGCSSDSNLDEGSLPSNLAPDFRLKDLNGQEVTLSEFRGSPVMLNFWATWCGPCRTEIPLIQEIFEDEKWSDKGLVILTIDGGETASVVEEFVNKYGASFPVLLDKTQEVFRNYNVR</sequence>
<gene>
    <name evidence="2" type="ORF">S01H1_24584</name>
</gene>
<dbReference type="PROSITE" id="PS00194">
    <property type="entry name" value="THIOREDOXIN_1"/>
    <property type="match status" value="1"/>
</dbReference>
<dbReference type="GO" id="GO:0016209">
    <property type="term" value="F:antioxidant activity"/>
    <property type="evidence" value="ECO:0007669"/>
    <property type="project" value="InterPro"/>
</dbReference>
<evidence type="ECO:0000259" key="1">
    <source>
        <dbReference type="PROSITE" id="PS51352"/>
    </source>
</evidence>
<dbReference type="PANTHER" id="PTHR42852">
    <property type="entry name" value="THIOL:DISULFIDE INTERCHANGE PROTEIN DSBE"/>
    <property type="match status" value="1"/>
</dbReference>
<accession>X0V7Z9</accession>
<dbReference type="AlphaFoldDB" id="X0V7Z9"/>
<dbReference type="EMBL" id="BARS01014786">
    <property type="protein sequence ID" value="GAF96780.1"/>
    <property type="molecule type" value="Genomic_DNA"/>
</dbReference>
<reference evidence="2" key="1">
    <citation type="journal article" date="2014" name="Front. Microbiol.">
        <title>High frequency of phylogenetically diverse reductive dehalogenase-homologous genes in deep subseafloor sedimentary metagenomes.</title>
        <authorList>
            <person name="Kawai M."/>
            <person name="Futagami T."/>
            <person name="Toyoda A."/>
            <person name="Takaki Y."/>
            <person name="Nishi S."/>
            <person name="Hori S."/>
            <person name="Arai W."/>
            <person name="Tsubouchi T."/>
            <person name="Morono Y."/>
            <person name="Uchiyama I."/>
            <person name="Ito T."/>
            <person name="Fujiyama A."/>
            <person name="Inagaki F."/>
            <person name="Takami H."/>
        </authorList>
    </citation>
    <scope>NUCLEOTIDE SEQUENCE</scope>
    <source>
        <strain evidence="2">Expedition CK06-06</strain>
    </source>
</reference>
<dbReference type="SUPFAM" id="SSF52833">
    <property type="entry name" value="Thioredoxin-like"/>
    <property type="match status" value="1"/>
</dbReference>
<dbReference type="GO" id="GO:0016491">
    <property type="term" value="F:oxidoreductase activity"/>
    <property type="evidence" value="ECO:0007669"/>
    <property type="project" value="InterPro"/>
</dbReference>
<dbReference type="Gene3D" id="3.40.30.10">
    <property type="entry name" value="Glutaredoxin"/>
    <property type="match status" value="1"/>
</dbReference>
<dbReference type="InterPro" id="IPR036249">
    <property type="entry name" value="Thioredoxin-like_sf"/>
</dbReference>
<dbReference type="InterPro" id="IPR000866">
    <property type="entry name" value="AhpC/TSA"/>
</dbReference>
<dbReference type="InterPro" id="IPR013766">
    <property type="entry name" value="Thioredoxin_domain"/>
</dbReference>
<dbReference type="PROSITE" id="PS51257">
    <property type="entry name" value="PROKAR_LIPOPROTEIN"/>
    <property type="match status" value="1"/>
</dbReference>
<dbReference type="CDD" id="cd02966">
    <property type="entry name" value="TlpA_like_family"/>
    <property type="match status" value="1"/>
</dbReference>
<organism evidence="2">
    <name type="scientific">marine sediment metagenome</name>
    <dbReference type="NCBI Taxonomy" id="412755"/>
    <lineage>
        <taxon>unclassified sequences</taxon>
        <taxon>metagenomes</taxon>
        <taxon>ecological metagenomes</taxon>
    </lineage>
</organism>
<dbReference type="InterPro" id="IPR050553">
    <property type="entry name" value="Thioredoxin_ResA/DsbE_sf"/>
</dbReference>
<evidence type="ECO:0000313" key="2">
    <source>
        <dbReference type="EMBL" id="GAF96780.1"/>
    </source>
</evidence>
<comment type="caution">
    <text evidence="2">The sequence shown here is derived from an EMBL/GenBank/DDBJ whole genome shotgun (WGS) entry which is preliminary data.</text>
</comment>
<protein>
    <recommendedName>
        <fullName evidence="1">Thioredoxin domain-containing protein</fullName>
    </recommendedName>
</protein>
<dbReference type="PANTHER" id="PTHR42852:SF17">
    <property type="entry name" value="THIOREDOXIN-LIKE PROTEIN HI_1115"/>
    <property type="match status" value="1"/>
</dbReference>
<proteinExistence type="predicted"/>
<dbReference type="InterPro" id="IPR017937">
    <property type="entry name" value="Thioredoxin_CS"/>
</dbReference>